<evidence type="ECO:0000313" key="2">
    <source>
        <dbReference type="EMBL" id="KAD0436202.1"/>
    </source>
</evidence>
<evidence type="ECO:0000313" key="3">
    <source>
        <dbReference type="Proteomes" id="UP000326396"/>
    </source>
</evidence>
<name>A0A5N6LCI4_9ASTR</name>
<comment type="caution">
    <text evidence="2">The sequence shown here is derived from an EMBL/GenBank/DDBJ whole genome shotgun (WGS) entry which is preliminary data.</text>
</comment>
<sequence>MNDQRMYGILPPGTSRLKHKETKSFHPAKRPPPLTAAATVTAATTVKTPIGIDSTPPNKLLAGYMAHEFQTKGTLLGQKFDTARAGTPEIGKLRPVTETKSPVNVNERYKEITSLIMMKSDGGVHIPEGWNRIIAGLGLPVLVVGGLGADEGGHNWVAVEVGIILIERINIVAVVRSLEESGGGWRSSGASTSKYAERGLVTDFINGRWWLLVADGGGRL</sequence>
<gene>
    <name evidence="2" type="ORF">E3N88_44267</name>
</gene>
<organism evidence="2 3">
    <name type="scientific">Mikania micrantha</name>
    <name type="common">bitter vine</name>
    <dbReference type="NCBI Taxonomy" id="192012"/>
    <lineage>
        <taxon>Eukaryota</taxon>
        <taxon>Viridiplantae</taxon>
        <taxon>Streptophyta</taxon>
        <taxon>Embryophyta</taxon>
        <taxon>Tracheophyta</taxon>
        <taxon>Spermatophyta</taxon>
        <taxon>Magnoliopsida</taxon>
        <taxon>eudicotyledons</taxon>
        <taxon>Gunneridae</taxon>
        <taxon>Pentapetalae</taxon>
        <taxon>asterids</taxon>
        <taxon>campanulids</taxon>
        <taxon>Asterales</taxon>
        <taxon>Asteraceae</taxon>
        <taxon>Asteroideae</taxon>
        <taxon>Heliantheae alliance</taxon>
        <taxon>Eupatorieae</taxon>
        <taxon>Mikania</taxon>
    </lineage>
</organism>
<dbReference type="PANTHER" id="PTHR34657:SF4">
    <property type="entry name" value="EMBRYO SAC DEVELOPMENT ARREST 6"/>
    <property type="match status" value="1"/>
</dbReference>
<dbReference type="PANTHER" id="PTHR34657">
    <property type="entry name" value="EMBRYO SAC DEVELOPMENT ARREST 6"/>
    <property type="match status" value="1"/>
</dbReference>
<accession>A0A5N6LCI4</accession>
<feature type="region of interest" description="Disordered" evidence="1">
    <location>
        <begin position="1"/>
        <end position="33"/>
    </location>
</feature>
<dbReference type="EMBL" id="SZYD01001683">
    <property type="protein sequence ID" value="KAD0436202.1"/>
    <property type="molecule type" value="Genomic_DNA"/>
</dbReference>
<dbReference type="OrthoDB" id="687843at2759"/>
<keyword evidence="3" id="KW-1185">Reference proteome</keyword>
<evidence type="ECO:0000256" key="1">
    <source>
        <dbReference type="SAM" id="MobiDB-lite"/>
    </source>
</evidence>
<dbReference type="Proteomes" id="UP000326396">
    <property type="component" value="Unassembled WGS sequence"/>
</dbReference>
<reference evidence="2 3" key="1">
    <citation type="submission" date="2019-05" db="EMBL/GenBank/DDBJ databases">
        <title>Mikania micrantha, genome provides insights into the molecular mechanism of rapid growth.</title>
        <authorList>
            <person name="Liu B."/>
        </authorList>
    </citation>
    <scope>NUCLEOTIDE SEQUENCE [LARGE SCALE GENOMIC DNA]</scope>
    <source>
        <strain evidence="2">NLD-2019</strain>
        <tissue evidence="2">Leaf</tissue>
    </source>
</reference>
<dbReference type="AlphaFoldDB" id="A0A5N6LCI4"/>
<protein>
    <submittedName>
        <fullName evidence="2">Uncharacterized protein</fullName>
    </submittedName>
</protein>
<feature type="compositionally biased region" description="Basic residues" evidence="1">
    <location>
        <begin position="16"/>
        <end position="29"/>
    </location>
</feature>
<proteinExistence type="predicted"/>